<evidence type="ECO:0000259" key="1">
    <source>
        <dbReference type="Pfam" id="PF00248"/>
    </source>
</evidence>
<organism evidence="2">
    <name type="scientific">Timspurckia oligopyrenoides</name>
    <dbReference type="NCBI Taxonomy" id="708627"/>
    <lineage>
        <taxon>Eukaryota</taxon>
        <taxon>Rhodophyta</taxon>
        <taxon>Bangiophyceae</taxon>
        <taxon>Porphyridiales</taxon>
        <taxon>Porphyridiaceae</taxon>
        <taxon>Timspurckia</taxon>
    </lineage>
</organism>
<proteinExistence type="predicted"/>
<sequence length="368" mass="41017">MEYMAFIGGIHVIVSSYKYNSSNSTIYCNCNKLTKYFSIHKKRTSPSVITACFENKTTVASPPGLSLRLGASNLFVGELAVILENNPSALYHGIDPNIIKILREGGVSLLDCSNLSEEAQNECFDKLKPYNSPVLQSTRILPPTPSQFERVLSKTLNSLQKSLSLSPQTYNNTNQLLYLIDCTTESYKDELSDVIRAFHENSIDAVGCYHCDNIDRLREIHEVLSKENVPLSSNQIPFSVIRGHDKNIQEIQKVCRELQVSPIAESPLENGMFLSEKNSFMLTPRPLNTEEYKPLVNLMRLLGVFQGGRSVEQVALNYVICSGWIPLAPVNSVFSAQNAVNSMGWKLDSASLDALDEKSKYIASKMDS</sequence>
<accession>A0A6T6LED5</accession>
<gene>
    <name evidence="2" type="ORF">TOLI1172_LOCUS1864</name>
    <name evidence="3" type="ORF">TOLI1172_LOCUS1865</name>
</gene>
<dbReference type="EMBL" id="HBFP01002595">
    <property type="protein sequence ID" value="CAD8817475.1"/>
    <property type="molecule type" value="Transcribed_RNA"/>
</dbReference>
<feature type="domain" description="NADP-dependent oxidoreductase" evidence="1">
    <location>
        <begin position="115"/>
        <end position="359"/>
    </location>
</feature>
<dbReference type="InterPro" id="IPR023210">
    <property type="entry name" value="NADP_OxRdtase_dom"/>
</dbReference>
<name>A0A6T6LED5_9RHOD</name>
<dbReference type="EMBL" id="HBFP01002596">
    <property type="protein sequence ID" value="CAD8817476.1"/>
    <property type="molecule type" value="Transcribed_RNA"/>
</dbReference>
<dbReference type="SUPFAM" id="SSF51430">
    <property type="entry name" value="NAD(P)-linked oxidoreductase"/>
    <property type="match status" value="1"/>
</dbReference>
<evidence type="ECO:0000313" key="3">
    <source>
        <dbReference type="EMBL" id="CAD8817476.1"/>
    </source>
</evidence>
<dbReference type="Gene3D" id="3.20.20.100">
    <property type="entry name" value="NADP-dependent oxidoreductase domain"/>
    <property type="match status" value="1"/>
</dbReference>
<dbReference type="AlphaFoldDB" id="A0A6T6LED5"/>
<dbReference type="Pfam" id="PF00248">
    <property type="entry name" value="Aldo_ket_red"/>
    <property type="match status" value="1"/>
</dbReference>
<protein>
    <recommendedName>
        <fullName evidence="1">NADP-dependent oxidoreductase domain-containing protein</fullName>
    </recommendedName>
</protein>
<evidence type="ECO:0000313" key="2">
    <source>
        <dbReference type="EMBL" id="CAD8817475.1"/>
    </source>
</evidence>
<dbReference type="InterPro" id="IPR036812">
    <property type="entry name" value="NAD(P)_OxRdtase_dom_sf"/>
</dbReference>
<reference evidence="2" key="1">
    <citation type="submission" date="2021-01" db="EMBL/GenBank/DDBJ databases">
        <authorList>
            <person name="Corre E."/>
            <person name="Pelletier E."/>
            <person name="Niang G."/>
            <person name="Scheremetjew M."/>
            <person name="Finn R."/>
            <person name="Kale V."/>
            <person name="Holt S."/>
            <person name="Cochrane G."/>
            <person name="Meng A."/>
            <person name="Brown T."/>
            <person name="Cohen L."/>
        </authorList>
    </citation>
    <scope>NUCLEOTIDE SEQUENCE</scope>
    <source>
        <strain evidence="2">CCMP3278</strain>
    </source>
</reference>